<dbReference type="Pfam" id="PF17802">
    <property type="entry name" value="SpaA"/>
    <property type="match status" value="14"/>
</dbReference>
<accession>A0A096CB26</accession>
<dbReference type="HOGENOM" id="CLU_000888_0_0_9"/>
<feature type="domain" description="SpaA-like prealbumin fold" evidence="7">
    <location>
        <begin position="442"/>
        <end position="528"/>
    </location>
</feature>
<dbReference type="Pfam" id="PF08341">
    <property type="entry name" value="TED"/>
    <property type="match status" value="1"/>
</dbReference>
<evidence type="ECO:0000256" key="5">
    <source>
        <dbReference type="SAM" id="SignalP"/>
    </source>
</evidence>
<sequence length="1840" mass="200064">MKRIISLMLTLAVALSLLILPAGAASTPEEALGEVNIYSGGYSMNYLAVNGRVQTQSYTYFLYRNSVGETQEILAYCVTPDQYGVPQTVPEGESIRYLAEEKASDSKVVGLVANMYPHRSLAELGLTNKYQAFYAGKIALWCYLIPEWDISDVTVAPGLTGPEREIGESILNAAVKIYTQGTTWTSVAEPQLTTSPDQEAAYPVTIDGAAYRQQVFTVTSPTWVDGQAVNVSFQDGTDVPEGARIVDENNQDITQVKVSNTGDGYKGTFKVLYPEDCVAGQSGSVQLSLSADVYQYVVFYALCQEVDQYGNLQSYLCDTDPKVSLLRNAISNYSDTDEPDDPDEPTPPPSETALKITKYEAGTTVTLSGATFEVVGPDGDTIGVYTTPESGSITIPLTEVGNYTIYERVPPEYHLLDEEPVKQVTVKYGETAEVDFENEPYGDLRIEKIDASTGASLAGARIQIKHIESGATYTGTTGTGGSYTFTELKPGAYEIRELSAPEGWERDSQTYTTTVVAGDCVTYTLKNEDLPGLKIIKYDRESHETMPGVTFRIWRDGELLGDYETDALGEILLTDCRPGTYRVQEVDTGDSGHLADSTPQEIELKAGDSIKELYFFNDQKPGIWLVKVDSANPSKVIPNAKFRIEAVDGSFGPAEFVTDQNGEIDLSELPTGAYVVTELDCPGYIIDEAQRIIQLEANQTARFVFTNSVQPSLHLIKLSADGSRLAGVTFRIAKIEDGSRYLDRTTDENGEILISGLEPGVYSVKELDTTSDHISDPVERHVELFPGKTSTIILENDIRPNLTVVKRDADTGEPVPDTVFLVEAADGHSVDEIKTGADGTATLENLLPGVYQISEKSVPSPYLMDAEPQLVTLYPNRNHTVYFENHKKPTLTIQKVDSITGSPIRGAKFQLWYGSNGTDTGELNNLGIYFTDASGQIVLEGLRDGWYRVTELEPAPGFTIKEPATQEVYIEGGGNKSLTFENVPLNAIVVHKTDSVTGEALGGATFQLRYLGGASGTGGTVIGQKVTGSNGMAIWTGLKPGSYIVEEVDPADGYSIIQSSETVYLADNGEQSVITVRFENMPDGNLLIRKVCSANPSVTLPDAEFKVTYADGTLIGDSNGIYRTDENGEILISGLQPGKSVVVTETQAPPGYLIDTQAQTVQIKEGRTVSLTFKNQPKGELIIQKRDSATGQPLAGAQFRVTTAAGCEVGLDGVIGDSTLTQNGIFTTDSSGEIRITNLAPGAYVLTEIKAPHGYVMDAPSTNVVIGEGVDTQTVVITNTPKGGLVINKLDSVTHEPLEGVEFTITEADGTVVDDNGGMTSSMGLYRTDENGQIIIDGLVGTFIITETKTIEGYTIHEETRTQTVVINPNDTQTITVYNDPVGGLELIKVNADDTKERIPNTTFEIRRMDDALVGTVTTDRNGRVFLSLENGSYYAVETESAEGFHMDDTPHYFEVENGETTTLQVENTPVSAILIHKTDSATGEGIYGVPFILYDSTNTPVGQYTSDNEGYVLIEGLEAGRYYLRELENEGYVPDTEKKTVYVESGETTEVEWENTPITGQIQITKTSADYNSVNGWPAGTPIPGTEFEIYNARTGNLVDTVETDKNGVASSRPLPLGRYKIVESKAADFYGLDKTPIEVEIEFEGQIVKAAMTNKGLYTNVSIQKTGYVEVMPGQQIRYDFGGIGNNSTTSLTSFYWRDTLPGQAVRLDKIVTGTYNVPGNYKVVYKTNLSGGTWRTLADNLSTQQNYVLDASRAALGLASNEYVTEFMVSFGVVPANFRQVEAPQVYATVYAWLTGGSQFVNQADVGGVYNGQWIMATSRWVTKVYKPAEPLPRTGY</sequence>
<evidence type="ECO:0000259" key="7">
    <source>
        <dbReference type="Pfam" id="PF17802"/>
    </source>
</evidence>
<feature type="domain" description="SpaA-like prealbumin fold" evidence="7">
    <location>
        <begin position="1581"/>
        <end position="1657"/>
    </location>
</feature>
<feature type="signal peptide" evidence="5">
    <location>
        <begin position="1"/>
        <end position="24"/>
    </location>
</feature>
<proteinExistence type="inferred from homology"/>
<keyword evidence="3 5" id="KW-0732">Signal</keyword>
<evidence type="ECO:0000256" key="2">
    <source>
        <dbReference type="ARBA" id="ARBA00022525"/>
    </source>
</evidence>
<evidence type="ECO:0000256" key="1">
    <source>
        <dbReference type="ARBA" id="ARBA00007257"/>
    </source>
</evidence>
<dbReference type="PANTHER" id="PTHR36108">
    <property type="entry name" value="COLOSSIN-B-RELATED"/>
    <property type="match status" value="1"/>
</dbReference>
<feature type="domain" description="SpaA-like prealbumin fold" evidence="7">
    <location>
        <begin position="1095"/>
        <end position="1176"/>
    </location>
</feature>
<evidence type="ECO:0000313" key="9">
    <source>
        <dbReference type="Proteomes" id="UP000029585"/>
    </source>
</evidence>
<feature type="compositionally biased region" description="Acidic residues" evidence="4">
    <location>
        <begin position="335"/>
        <end position="344"/>
    </location>
</feature>
<dbReference type="InterPro" id="IPR013783">
    <property type="entry name" value="Ig-like_fold"/>
</dbReference>
<evidence type="ECO:0000256" key="3">
    <source>
        <dbReference type="ARBA" id="ARBA00022729"/>
    </source>
</evidence>
<dbReference type="eggNOG" id="COG4932">
    <property type="taxonomic scope" value="Bacteria"/>
</dbReference>
<protein>
    <recommendedName>
        <fullName evidence="10">Gram-positive cocci surface proteins LPxTG domain-containing protein</fullName>
    </recommendedName>
</protein>
<keyword evidence="9" id="KW-1185">Reference proteome</keyword>
<name>A0A096CB26_FLAPL</name>
<comment type="similarity">
    <text evidence="1">Belongs to the serine-aspartate repeat-containing protein (SDr) family.</text>
</comment>
<evidence type="ECO:0008006" key="10">
    <source>
        <dbReference type="Google" id="ProtNLM"/>
    </source>
</evidence>
<feature type="domain" description="SpaA-like prealbumin fold" evidence="7">
    <location>
        <begin position="1384"/>
        <end position="1469"/>
    </location>
</feature>
<gene>
    <name evidence="8" type="ORF">HMPREF9460_04114</name>
</gene>
<dbReference type="RefSeq" id="WP_044943731.1">
    <property type="nucleotide sequence ID" value="NZ_KN174170.1"/>
</dbReference>
<feature type="domain" description="SpaA-like prealbumin fold" evidence="7">
    <location>
        <begin position="890"/>
        <end position="982"/>
    </location>
</feature>
<dbReference type="PATRIC" id="fig|742738.3.peg.4226"/>
<keyword evidence="2" id="KW-0964">Secreted</keyword>
<feature type="domain" description="SpaA-like prealbumin fold" evidence="7">
    <location>
        <begin position="988"/>
        <end position="1074"/>
    </location>
</feature>
<comment type="caution">
    <text evidence="8">The sequence shown here is derived from an EMBL/GenBank/DDBJ whole genome shotgun (WGS) entry which is preliminary data.</text>
</comment>
<dbReference type="SUPFAM" id="SSF49478">
    <property type="entry name" value="Cna protein B-type domain"/>
    <property type="match status" value="8"/>
</dbReference>
<feature type="domain" description="SpaA-like prealbumin fold" evidence="7">
    <location>
        <begin position="801"/>
        <end position="886"/>
    </location>
</feature>
<feature type="chain" id="PRO_5001917675" description="Gram-positive cocci surface proteins LPxTG domain-containing protein" evidence="5">
    <location>
        <begin position="25"/>
        <end position="1840"/>
    </location>
</feature>
<feature type="domain" description="SpaA-like prealbumin fold" evidence="7">
    <location>
        <begin position="625"/>
        <end position="707"/>
    </location>
</feature>
<feature type="domain" description="SpaA-like prealbumin fold" evidence="7">
    <location>
        <begin position="1474"/>
        <end position="1557"/>
    </location>
</feature>
<feature type="region of interest" description="Disordered" evidence="4">
    <location>
        <begin position="332"/>
        <end position="352"/>
    </location>
</feature>
<evidence type="ECO:0000313" key="8">
    <source>
        <dbReference type="EMBL" id="KGF52137.1"/>
    </source>
</evidence>
<feature type="domain" description="Thioester" evidence="6">
    <location>
        <begin position="75"/>
        <end position="144"/>
    </location>
</feature>
<reference evidence="8 9" key="1">
    <citation type="submission" date="2011-08" db="EMBL/GenBank/DDBJ databases">
        <title>The Genome Sequence of Clostridium orbiscindens 1_3_50AFAA.</title>
        <authorList>
            <consortium name="The Broad Institute Genome Sequencing Platform"/>
            <person name="Earl A."/>
            <person name="Ward D."/>
            <person name="Feldgarden M."/>
            <person name="Gevers D."/>
            <person name="Daigneault M."/>
            <person name="Strauss J."/>
            <person name="Allen-Vercoe E."/>
            <person name="Young S.K."/>
            <person name="Zeng Q."/>
            <person name="Gargeya S."/>
            <person name="Fitzgerald M."/>
            <person name="Haas B."/>
            <person name="Abouelleil A."/>
            <person name="Alvarado L."/>
            <person name="Arachchi H.M."/>
            <person name="Berlin A."/>
            <person name="Brown A."/>
            <person name="Chapman S.B."/>
            <person name="Chen Z."/>
            <person name="Dunbar C."/>
            <person name="Freedman E."/>
            <person name="Gearin G."/>
            <person name="Gellesch M."/>
            <person name="Goldberg J."/>
            <person name="Griggs A."/>
            <person name="Gujja S."/>
            <person name="Heiman D."/>
            <person name="Howarth C."/>
            <person name="Larson L."/>
            <person name="Lui A."/>
            <person name="MacDonald P.J.P."/>
            <person name="Montmayeur A."/>
            <person name="Murphy C."/>
            <person name="Neiman D."/>
            <person name="Pearson M."/>
            <person name="Priest M."/>
            <person name="Roberts A."/>
            <person name="Saif S."/>
            <person name="Shea T."/>
            <person name="Shenoy N."/>
            <person name="Sisk P."/>
            <person name="Stolte C."/>
            <person name="Sykes S."/>
            <person name="Wortman J."/>
            <person name="Nusbaum C."/>
            <person name="Birren B."/>
        </authorList>
    </citation>
    <scope>NUCLEOTIDE SEQUENCE [LARGE SCALE GENOMIC DNA]</scope>
    <source>
        <strain evidence="8 9">1_3_50AFAA</strain>
    </source>
</reference>
<evidence type="ECO:0000256" key="4">
    <source>
        <dbReference type="SAM" id="MobiDB-lite"/>
    </source>
</evidence>
<organism evidence="8 9">
    <name type="scientific">Flavonifractor plautii 1_3_50AFAA</name>
    <dbReference type="NCBI Taxonomy" id="742738"/>
    <lineage>
        <taxon>Bacteria</taxon>
        <taxon>Bacillati</taxon>
        <taxon>Bacillota</taxon>
        <taxon>Clostridia</taxon>
        <taxon>Eubacteriales</taxon>
        <taxon>Oscillospiraceae</taxon>
        <taxon>Flavonifractor</taxon>
    </lineage>
</organism>
<dbReference type="InterPro" id="IPR041033">
    <property type="entry name" value="SpaA_PFL_dom_1"/>
</dbReference>
<dbReference type="InterPro" id="IPR013552">
    <property type="entry name" value="Thioester_dom"/>
</dbReference>
<dbReference type="Proteomes" id="UP000029585">
    <property type="component" value="Unassembled WGS sequence"/>
</dbReference>
<feature type="domain" description="SpaA-like prealbumin fold" evidence="7">
    <location>
        <begin position="354"/>
        <end position="439"/>
    </location>
</feature>
<feature type="domain" description="SpaA-like prealbumin fold" evidence="7">
    <location>
        <begin position="1179"/>
        <end position="1280"/>
    </location>
</feature>
<dbReference type="EMBL" id="ADLO01000131">
    <property type="protein sequence ID" value="KGF52137.1"/>
    <property type="molecule type" value="Genomic_DNA"/>
</dbReference>
<feature type="domain" description="SpaA-like prealbumin fold" evidence="7">
    <location>
        <begin position="712"/>
        <end position="783"/>
    </location>
</feature>
<feature type="domain" description="SpaA-like prealbumin fold" evidence="7">
    <location>
        <begin position="533"/>
        <end position="612"/>
    </location>
</feature>
<evidence type="ECO:0000259" key="6">
    <source>
        <dbReference type="Pfam" id="PF08341"/>
    </source>
</evidence>
<dbReference type="PANTHER" id="PTHR36108:SF13">
    <property type="entry name" value="COLOSSIN-B-RELATED"/>
    <property type="match status" value="1"/>
</dbReference>
<feature type="domain" description="SpaA-like prealbumin fold" evidence="7">
    <location>
        <begin position="1285"/>
        <end position="1380"/>
    </location>
</feature>
<dbReference type="Gene3D" id="2.60.40.10">
    <property type="entry name" value="Immunoglobulins"/>
    <property type="match status" value="14"/>
</dbReference>